<dbReference type="Proteomes" id="UP000824469">
    <property type="component" value="Unassembled WGS sequence"/>
</dbReference>
<gene>
    <name evidence="3" type="ORF">KI387_019628</name>
</gene>
<dbReference type="PANTHER" id="PTHR10696">
    <property type="entry name" value="GAMMA-BUTYROBETAINE HYDROXYLASE-RELATED"/>
    <property type="match status" value="1"/>
</dbReference>
<dbReference type="OMA" id="DEFIYYH"/>
<keyword evidence="4" id="KW-1185">Reference proteome</keyword>
<proteinExistence type="predicted"/>
<dbReference type="InterPro" id="IPR003819">
    <property type="entry name" value="TauD/TfdA-like"/>
</dbReference>
<feature type="domain" description="TauD/TfdA-like" evidence="2">
    <location>
        <begin position="55"/>
        <end position="129"/>
    </location>
</feature>
<evidence type="ECO:0000313" key="3">
    <source>
        <dbReference type="EMBL" id="KAH9317859.1"/>
    </source>
</evidence>
<keyword evidence="1" id="KW-0560">Oxidoreductase</keyword>
<dbReference type="InterPro" id="IPR050411">
    <property type="entry name" value="AlphaKG_dependent_hydroxylases"/>
</dbReference>
<evidence type="ECO:0000313" key="4">
    <source>
        <dbReference type="Proteomes" id="UP000824469"/>
    </source>
</evidence>
<feature type="domain" description="TauD/TfdA-like" evidence="2">
    <location>
        <begin position="160"/>
        <end position="353"/>
    </location>
</feature>
<organism evidence="3 4">
    <name type="scientific">Taxus chinensis</name>
    <name type="common">Chinese yew</name>
    <name type="synonym">Taxus wallichiana var. chinensis</name>
    <dbReference type="NCBI Taxonomy" id="29808"/>
    <lineage>
        <taxon>Eukaryota</taxon>
        <taxon>Viridiplantae</taxon>
        <taxon>Streptophyta</taxon>
        <taxon>Embryophyta</taxon>
        <taxon>Tracheophyta</taxon>
        <taxon>Spermatophyta</taxon>
        <taxon>Pinopsida</taxon>
        <taxon>Pinidae</taxon>
        <taxon>Conifers II</taxon>
        <taxon>Cupressales</taxon>
        <taxon>Taxaceae</taxon>
        <taxon>Taxus</taxon>
    </lineage>
</organism>
<evidence type="ECO:0000259" key="2">
    <source>
        <dbReference type="Pfam" id="PF02668"/>
    </source>
</evidence>
<dbReference type="SUPFAM" id="SSF51197">
    <property type="entry name" value="Clavaminate synthase-like"/>
    <property type="match status" value="1"/>
</dbReference>
<sequence>MEELQRSPFQQGRIPDQRVIEENDNNNGVLFPMVLLPPPNEDKMILESFVGTIQNNREWIDSQLEEVGALVFRGFPLKSPSDFNAVVEALGWEEHTYMGAASRKRVHGRVFTASEAALHQPIKFHHEMSKVIFYIKPRPSFFFPLLSHILRNALLLITQFENFPTKLLFFCEIAPPEGGQTAILLSHKITQRMEQRYPDLVKKIEKEGLLYSSVHPEKEEDDPNFLLKSWRTLFQTEDKEEAERAAKSSFNWKVSWEGSRMSLQMGPLTSIRTFDGKESKKAWFNLLAFGSTDSNILTLGDGSQIPPEAIEFCNQIAEEECVDVNWEVGDVVVIDNRFVQHARRPSKPPRRILAAFCK</sequence>
<dbReference type="Gene3D" id="3.60.130.10">
    <property type="entry name" value="Clavaminate synthase-like"/>
    <property type="match status" value="2"/>
</dbReference>
<dbReference type="GO" id="GO:0016491">
    <property type="term" value="F:oxidoreductase activity"/>
    <property type="evidence" value="ECO:0007669"/>
    <property type="project" value="UniProtKB-KW"/>
</dbReference>
<reference evidence="3 4" key="1">
    <citation type="journal article" date="2021" name="Nat. Plants">
        <title>The Taxus genome provides insights into paclitaxel biosynthesis.</title>
        <authorList>
            <person name="Xiong X."/>
            <person name="Gou J."/>
            <person name="Liao Q."/>
            <person name="Li Y."/>
            <person name="Zhou Q."/>
            <person name="Bi G."/>
            <person name="Li C."/>
            <person name="Du R."/>
            <person name="Wang X."/>
            <person name="Sun T."/>
            <person name="Guo L."/>
            <person name="Liang H."/>
            <person name="Lu P."/>
            <person name="Wu Y."/>
            <person name="Zhang Z."/>
            <person name="Ro D.K."/>
            <person name="Shang Y."/>
            <person name="Huang S."/>
            <person name="Yan J."/>
        </authorList>
    </citation>
    <scope>NUCLEOTIDE SEQUENCE [LARGE SCALE GENOMIC DNA]</scope>
    <source>
        <strain evidence="3">Ta-2019</strain>
    </source>
</reference>
<dbReference type="PANTHER" id="PTHR10696:SF21">
    <property type="entry name" value="TAUD_TFDA-LIKE DOMAIN-CONTAINING PROTEIN"/>
    <property type="match status" value="1"/>
</dbReference>
<dbReference type="Pfam" id="PF02668">
    <property type="entry name" value="TauD"/>
    <property type="match status" value="2"/>
</dbReference>
<accession>A0AA38G6N4</accession>
<comment type="caution">
    <text evidence="3">The sequence shown here is derived from an EMBL/GenBank/DDBJ whole genome shotgun (WGS) entry which is preliminary data.</text>
</comment>
<evidence type="ECO:0000256" key="1">
    <source>
        <dbReference type="ARBA" id="ARBA00023002"/>
    </source>
</evidence>
<dbReference type="AlphaFoldDB" id="A0AA38G6N4"/>
<dbReference type="InterPro" id="IPR042098">
    <property type="entry name" value="TauD-like_sf"/>
</dbReference>
<dbReference type="EMBL" id="JAHRHJ020000004">
    <property type="protein sequence ID" value="KAH9317859.1"/>
    <property type="molecule type" value="Genomic_DNA"/>
</dbReference>
<protein>
    <recommendedName>
        <fullName evidence="2">TauD/TfdA-like domain-containing protein</fullName>
    </recommendedName>
</protein>
<name>A0AA38G6N4_TAXCH</name>